<organism evidence="4 5">
    <name type="scientific">Streptomyces bikiniensis</name>
    <dbReference type="NCBI Taxonomy" id="1896"/>
    <lineage>
        <taxon>Bacteria</taxon>
        <taxon>Bacillati</taxon>
        <taxon>Actinomycetota</taxon>
        <taxon>Actinomycetes</taxon>
        <taxon>Kitasatosporales</taxon>
        <taxon>Streptomycetaceae</taxon>
        <taxon>Streptomyces</taxon>
    </lineage>
</organism>
<feature type="DNA-binding region" description="H-T-H motif" evidence="2">
    <location>
        <begin position="24"/>
        <end position="43"/>
    </location>
</feature>
<evidence type="ECO:0000259" key="3">
    <source>
        <dbReference type="PROSITE" id="PS50977"/>
    </source>
</evidence>
<dbReference type="PROSITE" id="PS50977">
    <property type="entry name" value="HTH_TETR_2"/>
    <property type="match status" value="1"/>
</dbReference>
<evidence type="ECO:0000313" key="5">
    <source>
        <dbReference type="Proteomes" id="UP001614391"/>
    </source>
</evidence>
<reference evidence="4 5" key="1">
    <citation type="submission" date="2024-10" db="EMBL/GenBank/DDBJ databases">
        <title>The Natural Products Discovery Center: Release of the First 8490 Sequenced Strains for Exploring Actinobacteria Biosynthetic Diversity.</title>
        <authorList>
            <person name="Kalkreuter E."/>
            <person name="Kautsar S.A."/>
            <person name="Yang D."/>
            <person name="Bader C.D."/>
            <person name="Teijaro C.N."/>
            <person name="Fluegel L."/>
            <person name="Davis C.M."/>
            <person name="Simpson J.R."/>
            <person name="Lauterbach L."/>
            <person name="Steele A.D."/>
            <person name="Gui C."/>
            <person name="Meng S."/>
            <person name="Li G."/>
            <person name="Viehrig K."/>
            <person name="Ye F."/>
            <person name="Su P."/>
            <person name="Kiefer A.F."/>
            <person name="Nichols A."/>
            <person name="Cepeda A.J."/>
            <person name="Yan W."/>
            <person name="Fan B."/>
            <person name="Jiang Y."/>
            <person name="Adhikari A."/>
            <person name="Zheng C.-J."/>
            <person name="Schuster L."/>
            <person name="Cowan T.M."/>
            <person name="Smanski M.J."/>
            <person name="Chevrette M.G."/>
            <person name="De Carvalho L.P.S."/>
            <person name="Shen B."/>
        </authorList>
    </citation>
    <scope>NUCLEOTIDE SEQUENCE [LARGE SCALE GENOMIC DNA]</scope>
    <source>
        <strain evidence="4 5">NPDC053346</strain>
    </source>
</reference>
<keyword evidence="5" id="KW-1185">Reference proteome</keyword>
<feature type="domain" description="HTH tetR-type" evidence="3">
    <location>
        <begin position="1"/>
        <end position="61"/>
    </location>
</feature>
<accession>A0ABW8D4G9</accession>
<dbReference type="PANTHER" id="PTHR30055:SF226">
    <property type="entry name" value="HTH-TYPE TRANSCRIPTIONAL REGULATOR PKSA"/>
    <property type="match status" value="1"/>
</dbReference>
<name>A0ABW8D4G9_STRBI</name>
<dbReference type="Proteomes" id="UP001614391">
    <property type="component" value="Unassembled WGS sequence"/>
</dbReference>
<dbReference type="RefSeq" id="WP_399620880.1">
    <property type="nucleotide sequence ID" value="NZ_JBITYT010000018.1"/>
</dbReference>
<dbReference type="EMBL" id="JBITYT010000018">
    <property type="protein sequence ID" value="MFI9123510.1"/>
    <property type="molecule type" value="Genomic_DNA"/>
</dbReference>
<evidence type="ECO:0000313" key="4">
    <source>
        <dbReference type="EMBL" id="MFI9123510.1"/>
    </source>
</evidence>
<dbReference type="PRINTS" id="PR00455">
    <property type="entry name" value="HTHTETR"/>
</dbReference>
<dbReference type="Gene3D" id="1.10.357.10">
    <property type="entry name" value="Tetracycline Repressor, domain 2"/>
    <property type="match status" value="1"/>
</dbReference>
<dbReference type="InterPro" id="IPR001647">
    <property type="entry name" value="HTH_TetR"/>
</dbReference>
<dbReference type="Pfam" id="PF17918">
    <property type="entry name" value="TetR_C_15"/>
    <property type="match status" value="1"/>
</dbReference>
<comment type="caution">
    <text evidence="4">The sequence shown here is derived from an EMBL/GenBank/DDBJ whole genome shotgun (WGS) entry which is preliminary data.</text>
</comment>
<sequence>MERRRAILDAAEALLREQGYEAATLKAVGERAGIPVASMYHYFPDRHQVDAELLRRHLRAIEEIVTAALEGSPLSTLREAADAVIDPLRDYFREHPSCVELWFSGRSEALAVLVREFDAVQADRFWRLLVERGLVSGDTPRLALQLAFEVGNRLFDVAFRQSPAGDDATIDEARRMVIAYLKTYAA</sequence>
<dbReference type="InterPro" id="IPR009057">
    <property type="entry name" value="Homeodomain-like_sf"/>
</dbReference>
<dbReference type="SUPFAM" id="SSF46689">
    <property type="entry name" value="Homeodomain-like"/>
    <property type="match status" value="1"/>
</dbReference>
<protein>
    <submittedName>
        <fullName evidence="4">TetR/AcrR family transcriptional regulator</fullName>
    </submittedName>
</protein>
<evidence type="ECO:0000256" key="1">
    <source>
        <dbReference type="ARBA" id="ARBA00023125"/>
    </source>
</evidence>
<dbReference type="InterPro" id="IPR050109">
    <property type="entry name" value="HTH-type_TetR-like_transc_reg"/>
</dbReference>
<keyword evidence="1 2" id="KW-0238">DNA-binding</keyword>
<gene>
    <name evidence="4" type="ORF">ACIGW0_29655</name>
</gene>
<dbReference type="PANTHER" id="PTHR30055">
    <property type="entry name" value="HTH-TYPE TRANSCRIPTIONAL REGULATOR RUTR"/>
    <property type="match status" value="1"/>
</dbReference>
<evidence type="ECO:0000256" key="2">
    <source>
        <dbReference type="PROSITE-ProRule" id="PRU00335"/>
    </source>
</evidence>
<dbReference type="InterPro" id="IPR041669">
    <property type="entry name" value="TetR_C_15"/>
</dbReference>
<proteinExistence type="predicted"/>
<dbReference type="Pfam" id="PF00440">
    <property type="entry name" value="TetR_N"/>
    <property type="match status" value="1"/>
</dbReference>